<dbReference type="VEuPathDB" id="TriTrypDB:TEOVI_000091300"/>
<dbReference type="Proteomes" id="UP000195570">
    <property type="component" value="Unassembled WGS sequence"/>
</dbReference>
<name>A0A1G4IB67_TRYEQ</name>
<gene>
    <name evidence="2" type="ORF">TEOVI_000091300</name>
</gene>
<keyword evidence="3" id="KW-1185">Reference proteome</keyword>
<keyword evidence="1" id="KW-0732">Signal</keyword>
<dbReference type="RefSeq" id="XP_067080333.1">
    <property type="nucleotide sequence ID" value="XM_067224232.1"/>
</dbReference>
<organism evidence="2 3">
    <name type="scientific">Trypanosoma equiperdum</name>
    <dbReference type="NCBI Taxonomy" id="5694"/>
    <lineage>
        <taxon>Eukaryota</taxon>
        <taxon>Discoba</taxon>
        <taxon>Euglenozoa</taxon>
        <taxon>Kinetoplastea</taxon>
        <taxon>Metakinetoplastina</taxon>
        <taxon>Trypanosomatida</taxon>
        <taxon>Trypanosomatidae</taxon>
        <taxon>Trypanosoma</taxon>
    </lineage>
</organism>
<comment type="caution">
    <text evidence="2">The sequence shown here is derived from an EMBL/GenBank/DDBJ whole genome shotgun (WGS) entry which is preliminary data.</text>
</comment>
<dbReference type="GeneID" id="92374853"/>
<reference evidence="2" key="1">
    <citation type="submission" date="2016-09" db="EMBL/GenBank/DDBJ databases">
        <authorList>
            <person name="Hebert L."/>
            <person name="Moumen B."/>
        </authorList>
    </citation>
    <scope>NUCLEOTIDE SEQUENCE [LARGE SCALE GENOMIC DNA]</scope>
    <source>
        <strain evidence="2">OVI</strain>
    </source>
</reference>
<proteinExistence type="predicted"/>
<evidence type="ECO:0008006" key="4">
    <source>
        <dbReference type="Google" id="ProtNLM"/>
    </source>
</evidence>
<accession>A0A1G4IB67</accession>
<evidence type="ECO:0000313" key="2">
    <source>
        <dbReference type="EMBL" id="SCU69347.1"/>
    </source>
</evidence>
<protein>
    <recommendedName>
        <fullName evidence="4">Trypanosome variant surface glycoprotein (A-type)</fullName>
    </recommendedName>
</protein>
<dbReference type="AlphaFoldDB" id="A0A1G4IB67"/>
<evidence type="ECO:0000256" key="1">
    <source>
        <dbReference type="SAM" id="SignalP"/>
    </source>
</evidence>
<sequence>MHSCWIGSLLLLVGLMFFSIVCRANGMEVKPLEESAEDICAAMKSLNTVNNTVQNIITTIRNHKAKLIRYLQDVETAFERTSSAAAAAKQYGGTFRTASVASKIANDAMSNATRAMLDAETSHNTTLIIEAAANIEAQSARDNATAAAVALQAIWKTTVGTARLQANHTDCVYTPADQMLTSQKLNEHKEKLVVTDSKYNDEHKELKELWARSYLKLFLPLDQLHMLLQKLEWDVATTSEMETTAEKAADAAVAAQEDVEKAAELAAESATESVRAKRYSDRVARGNMKFKTIAGFHEEPLPEVVPRPGAKASAASDPLENEDGAFYVSRGIMPLSQAFFVLAFTI</sequence>
<feature type="signal peptide" evidence="1">
    <location>
        <begin position="1"/>
        <end position="26"/>
    </location>
</feature>
<evidence type="ECO:0000313" key="3">
    <source>
        <dbReference type="Proteomes" id="UP000195570"/>
    </source>
</evidence>
<dbReference type="EMBL" id="CZPT02001194">
    <property type="protein sequence ID" value="SCU69347.1"/>
    <property type="molecule type" value="Genomic_DNA"/>
</dbReference>
<feature type="chain" id="PRO_5009235353" description="Trypanosome variant surface glycoprotein (A-type)" evidence="1">
    <location>
        <begin position="27"/>
        <end position="346"/>
    </location>
</feature>